<keyword evidence="2" id="KW-0238">DNA-binding</keyword>
<evidence type="ECO:0000313" key="5">
    <source>
        <dbReference type="EMBL" id="MFC3179640.1"/>
    </source>
</evidence>
<name>A0ABV7IW00_9RHOB</name>
<evidence type="ECO:0000256" key="2">
    <source>
        <dbReference type="ARBA" id="ARBA00023125"/>
    </source>
</evidence>
<dbReference type="EMBL" id="JBHRTO010000001">
    <property type="protein sequence ID" value="MFC3179640.1"/>
    <property type="molecule type" value="Genomic_DNA"/>
</dbReference>
<dbReference type="PRINTS" id="PR00035">
    <property type="entry name" value="HTHGNTR"/>
</dbReference>
<dbReference type="PROSITE" id="PS50949">
    <property type="entry name" value="HTH_GNTR"/>
    <property type="match status" value="1"/>
</dbReference>
<dbReference type="InterPro" id="IPR036390">
    <property type="entry name" value="WH_DNA-bd_sf"/>
</dbReference>
<comment type="caution">
    <text evidence="5">The sequence shown here is derived from an EMBL/GenBank/DDBJ whole genome shotgun (WGS) entry which is preliminary data.</text>
</comment>
<dbReference type="Pfam" id="PF07702">
    <property type="entry name" value="UTRA"/>
    <property type="match status" value="1"/>
</dbReference>
<dbReference type="SUPFAM" id="SSF46785">
    <property type="entry name" value="Winged helix' DNA-binding domain"/>
    <property type="match status" value="1"/>
</dbReference>
<gene>
    <name evidence="5" type="ORF">ACFOGH_01455</name>
</gene>
<keyword evidence="3" id="KW-0804">Transcription</keyword>
<dbReference type="Pfam" id="PF00392">
    <property type="entry name" value="GntR"/>
    <property type="match status" value="1"/>
</dbReference>
<dbReference type="Gene3D" id="1.10.10.10">
    <property type="entry name" value="Winged helix-like DNA-binding domain superfamily/Winged helix DNA-binding domain"/>
    <property type="match status" value="1"/>
</dbReference>
<evidence type="ECO:0000256" key="1">
    <source>
        <dbReference type="ARBA" id="ARBA00023015"/>
    </source>
</evidence>
<proteinExistence type="predicted"/>
<feature type="domain" description="HTH gntR-type" evidence="4">
    <location>
        <begin position="18"/>
        <end position="86"/>
    </location>
</feature>
<protein>
    <submittedName>
        <fullName evidence="5">GntR family transcriptional regulator</fullName>
    </submittedName>
</protein>
<dbReference type="Gene3D" id="3.40.1410.10">
    <property type="entry name" value="Chorismate lyase-like"/>
    <property type="match status" value="1"/>
</dbReference>
<dbReference type="InterPro" id="IPR036388">
    <property type="entry name" value="WH-like_DNA-bd_sf"/>
</dbReference>
<evidence type="ECO:0000256" key="3">
    <source>
        <dbReference type="ARBA" id="ARBA00023163"/>
    </source>
</evidence>
<dbReference type="SMART" id="SM00866">
    <property type="entry name" value="UTRA"/>
    <property type="match status" value="1"/>
</dbReference>
<evidence type="ECO:0000313" key="6">
    <source>
        <dbReference type="Proteomes" id="UP001595547"/>
    </source>
</evidence>
<keyword evidence="6" id="KW-1185">Reference proteome</keyword>
<dbReference type="RefSeq" id="WP_380071275.1">
    <property type="nucleotide sequence ID" value="NZ_JBHRTO010000001.1"/>
</dbReference>
<dbReference type="SUPFAM" id="SSF64288">
    <property type="entry name" value="Chorismate lyase-like"/>
    <property type="match status" value="1"/>
</dbReference>
<organism evidence="5 6">
    <name type="scientific">Cypionkella sinensis</name>
    <dbReference type="NCBI Taxonomy" id="1756043"/>
    <lineage>
        <taxon>Bacteria</taxon>
        <taxon>Pseudomonadati</taxon>
        <taxon>Pseudomonadota</taxon>
        <taxon>Alphaproteobacteria</taxon>
        <taxon>Rhodobacterales</taxon>
        <taxon>Paracoccaceae</taxon>
        <taxon>Cypionkella</taxon>
    </lineage>
</organism>
<dbReference type="CDD" id="cd07377">
    <property type="entry name" value="WHTH_GntR"/>
    <property type="match status" value="1"/>
</dbReference>
<dbReference type="InterPro" id="IPR050679">
    <property type="entry name" value="Bact_HTH_transcr_reg"/>
</dbReference>
<dbReference type="InterPro" id="IPR011663">
    <property type="entry name" value="UTRA"/>
</dbReference>
<evidence type="ECO:0000259" key="4">
    <source>
        <dbReference type="PROSITE" id="PS50949"/>
    </source>
</evidence>
<dbReference type="PANTHER" id="PTHR44846">
    <property type="entry name" value="MANNOSYL-D-GLYCERATE TRANSPORT/METABOLISM SYSTEM REPRESSOR MNGR-RELATED"/>
    <property type="match status" value="1"/>
</dbReference>
<reference evidence="6" key="1">
    <citation type="journal article" date="2019" name="Int. J. Syst. Evol. Microbiol.">
        <title>The Global Catalogue of Microorganisms (GCM) 10K type strain sequencing project: providing services to taxonomists for standard genome sequencing and annotation.</title>
        <authorList>
            <consortium name="The Broad Institute Genomics Platform"/>
            <consortium name="The Broad Institute Genome Sequencing Center for Infectious Disease"/>
            <person name="Wu L."/>
            <person name="Ma J."/>
        </authorList>
    </citation>
    <scope>NUCLEOTIDE SEQUENCE [LARGE SCALE GENOMIC DNA]</scope>
    <source>
        <strain evidence="6">KCTC 52039</strain>
    </source>
</reference>
<dbReference type="InterPro" id="IPR028978">
    <property type="entry name" value="Chorismate_lyase_/UTRA_dom_sf"/>
</dbReference>
<dbReference type="InterPro" id="IPR000524">
    <property type="entry name" value="Tscrpt_reg_HTH_GntR"/>
</dbReference>
<accession>A0ABV7IW00</accession>
<keyword evidence="1" id="KW-0805">Transcription regulation</keyword>
<dbReference type="Proteomes" id="UP001595547">
    <property type="component" value="Unassembled WGS sequence"/>
</dbReference>
<sequence>MNIAEFLSPALWLNPAAGPLYVQLRKRLESGIDSGFLAPDTPLPPEREIAALTDTSRVTVRKAIADLVGKGIVVQKQGSGSYIAPRQSRVQQSLSRLTSFTEDMARRGLTTESRWLERGLFLPTPEEVMALGLAAQDRVARLERVRTIDGQPMAIERASLSTAILPDPTSVERSLYATLTARGHRPVRAVQRISAANLGKRDAELLHVAMGAAGLRIERISYLASGAVVEFTRSLYRGDAYDFAAELQIGPEDEGQST</sequence>
<dbReference type="SMART" id="SM00345">
    <property type="entry name" value="HTH_GNTR"/>
    <property type="match status" value="1"/>
</dbReference>
<dbReference type="PANTHER" id="PTHR44846:SF1">
    <property type="entry name" value="MANNOSYL-D-GLYCERATE TRANSPORT_METABOLISM SYSTEM REPRESSOR MNGR-RELATED"/>
    <property type="match status" value="1"/>
</dbReference>